<reference evidence="2 3" key="1">
    <citation type="submission" date="2016-10" db="EMBL/GenBank/DDBJ databases">
        <title>Draft genome sequence of Coniochaeta ligniaria NRRL30616, a lignocellulolytic fungus for bioabatement of inhibitors in plant biomass hydrolysates.</title>
        <authorList>
            <consortium name="DOE Joint Genome Institute"/>
            <person name="Jimenez D.J."/>
            <person name="Hector R.E."/>
            <person name="Riley R."/>
            <person name="Sun H."/>
            <person name="Grigoriev I.V."/>
            <person name="Van Elsas J.D."/>
            <person name="Nichols N.N."/>
        </authorList>
    </citation>
    <scope>NUCLEOTIDE SEQUENCE [LARGE SCALE GENOMIC DNA]</scope>
    <source>
        <strain evidence="2 3">NRRL 30616</strain>
    </source>
</reference>
<feature type="compositionally biased region" description="Acidic residues" evidence="1">
    <location>
        <begin position="34"/>
        <end position="46"/>
    </location>
</feature>
<protein>
    <submittedName>
        <fullName evidence="2">Uncharacterized protein</fullName>
    </submittedName>
</protein>
<proteinExistence type="predicted"/>
<keyword evidence="3" id="KW-1185">Reference proteome</keyword>
<evidence type="ECO:0000313" key="3">
    <source>
        <dbReference type="Proteomes" id="UP000182658"/>
    </source>
</evidence>
<accession>A0A1J7IZK6</accession>
<gene>
    <name evidence="2" type="ORF">CONLIGDRAFT_699715</name>
</gene>
<feature type="region of interest" description="Disordered" evidence="1">
    <location>
        <begin position="27"/>
        <end position="76"/>
    </location>
</feature>
<dbReference type="AlphaFoldDB" id="A0A1J7IZK6"/>
<name>A0A1J7IZK6_9PEZI</name>
<dbReference type="EMBL" id="KV875122">
    <property type="protein sequence ID" value="OIW22316.1"/>
    <property type="molecule type" value="Genomic_DNA"/>
</dbReference>
<sequence length="193" mass="22239">MPQLHTTHWYDFFSQEEWYSASVGDWEAHSTDGHEDDGEISGEEDMWNQADEQVGDVDGGDNNSEEGEGSADENCEASNRNQQEIALDIWPEETNPSLERMVVIRGLRQPSTLRYQDCVSIKSLAGYRFCCCHRPASYQPRRVPRTDTPARNDTSPCRRSTHQNCQSMADFSTIYLNNHWYNPDTYYCLPRVD</sequence>
<dbReference type="InParanoid" id="A0A1J7IZK6"/>
<evidence type="ECO:0000256" key="1">
    <source>
        <dbReference type="SAM" id="MobiDB-lite"/>
    </source>
</evidence>
<organism evidence="2 3">
    <name type="scientific">Coniochaeta ligniaria NRRL 30616</name>
    <dbReference type="NCBI Taxonomy" id="1408157"/>
    <lineage>
        <taxon>Eukaryota</taxon>
        <taxon>Fungi</taxon>
        <taxon>Dikarya</taxon>
        <taxon>Ascomycota</taxon>
        <taxon>Pezizomycotina</taxon>
        <taxon>Sordariomycetes</taxon>
        <taxon>Sordariomycetidae</taxon>
        <taxon>Coniochaetales</taxon>
        <taxon>Coniochaetaceae</taxon>
        <taxon>Coniochaeta</taxon>
    </lineage>
</organism>
<evidence type="ECO:0000313" key="2">
    <source>
        <dbReference type="EMBL" id="OIW22316.1"/>
    </source>
</evidence>
<dbReference type="Proteomes" id="UP000182658">
    <property type="component" value="Unassembled WGS sequence"/>
</dbReference>
<feature type="compositionally biased region" description="Acidic residues" evidence="1">
    <location>
        <begin position="53"/>
        <end position="75"/>
    </location>
</feature>